<evidence type="ECO:0000313" key="2">
    <source>
        <dbReference type="Proteomes" id="UP000199377"/>
    </source>
</evidence>
<sequence length="293" mass="32587">MSALPDPLRSLIAAEADAPAPPAARAFAERFAARPGVVAVLFYGAMMRDDAGSGLMDLYVLTDRARDWSGPGLAAAGCRMLPPNVHHERQGEAAAKVAVLTLAAFRRRMRVRSRDTTLWARFAQPVRLLHARDAAARAAVLEALEEAAATASWWAARLSEARDAETVWRDLFAATYGAELRVEPAGRSRDLVAAAPERWRLLHETLIAPARPDAQARRRAARAWGRRRRIGKALNLARLVKAAFTFRGGLPYIVSKIERHGGRPLELRPWERRLPWLAAPVVMLRLLREKRLR</sequence>
<protein>
    <recommendedName>
        <fullName evidence="3">Phosphatidate cytidylyltransferase</fullName>
    </recommendedName>
</protein>
<dbReference type="OrthoDB" id="7340718at2"/>
<proteinExistence type="predicted"/>
<dbReference type="RefSeq" id="WP_092857039.1">
    <property type="nucleotide sequence ID" value="NZ_FOQH01000001.1"/>
</dbReference>
<keyword evidence="2" id="KW-1185">Reference proteome</keyword>
<accession>A0A1I3BPU0</accession>
<dbReference type="EMBL" id="FOQH01000001">
    <property type="protein sequence ID" value="SFH64292.1"/>
    <property type="molecule type" value="Genomic_DNA"/>
</dbReference>
<dbReference type="STRING" id="1114924.SAMN05216258_101251"/>
<evidence type="ECO:0008006" key="3">
    <source>
        <dbReference type="Google" id="ProtNLM"/>
    </source>
</evidence>
<name>A0A1I3BPU0_9RHOB</name>
<dbReference type="Proteomes" id="UP000199377">
    <property type="component" value="Unassembled WGS sequence"/>
</dbReference>
<evidence type="ECO:0000313" key="1">
    <source>
        <dbReference type="EMBL" id="SFH64292.1"/>
    </source>
</evidence>
<reference evidence="1 2" key="1">
    <citation type="submission" date="2016-10" db="EMBL/GenBank/DDBJ databases">
        <authorList>
            <person name="de Groot N.N."/>
        </authorList>
    </citation>
    <scope>NUCLEOTIDE SEQUENCE [LARGE SCALE GENOMIC DNA]</scope>
    <source>
        <strain evidence="1 2">CGMCC 1.11030</strain>
    </source>
</reference>
<gene>
    <name evidence="1" type="ORF">SAMN05216258_101251</name>
</gene>
<dbReference type="AlphaFoldDB" id="A0A1I3BPU0"/>
<organism evidence="1 2">
    <name type="scientific">Albimonas pacifica</name>
    <dbReference type="NCBI Taxonomy" id="1114924"/>
    <lineage>
        <taxon>Bacteria</taxon>
        <taxon>Pseudomonadati</taxon>
        <taxon>Pseudomonadota</taxon>
        <taxon>Alphaproteobacteria</taxon>
        <taxon>Rhodobacterales</taxon>
        <taxon>Paracoccaceae</taxon>
        <taxon>Albimonas</taxon>
    </lineage>
</organism>